<evidence type="ECO:0000313" key="2">
    <source>
        <dbReference type="Proteomes" id="UP000553948"/>
    </source>
</evidence>
<name>A0A7W2QHV0_PSEPU</name>
<comment type="caution">
    <text evidence="1">The sequence shown here is derived from an EMBL/GenBank/DDBJ whole genome shotgun (WGS) entry which is preliminary data.</text>
</comment>
<protein>
    <submittedName>
        <fullName evidence="1">Uncharacterized protein</fullName>
    </submittedName>
</protein>
<dbReference type="Proteomes" id="UP000553948">
    <property type="component" value="Unassembled WGS sequence"/>
</dbReference>
<dbReference type="RefSeq" id="WP_181727147.1">
    <property type="nucleotide sequence ID" value="NZ_JACGDG010000004.1"/>
</dbReference>
<proteinExistence type="predicted"/>
<dbReference type="EMBL" id="JACGDG010000004">
    <property type="protein sequence ID" value="MBA6115107.1"/>
    <property type="molecule type" value="Genomic_DNA"/>
</dbReference>
<sequence>MIYLLESHTHTVRTGSYCEIEGMCFWVTLRSLFNGESERAAVVEDAYELNVFLSQATGVEIAQVQMLCPPSITGRPHWSLEELRKIVIHRGLESSQSAVIYETAVATYKLGDLDLRLRKRSHVLYSARNLRARTISAALPPKSADETQLYAHL</sequence>
<dbReference type="AlphaFoldDB" id="A0A7W2QHV0"/>
<evidence type="ECO:0000313" key="1">
    <source>
        <dbReference type="EMBL" id="MBA6115107.1"/>
    </source>
</evidence>
<reference evidence="1 2" key="1">
    <citation type="submission" date="2020-07" db="EMBL/GenBank/DDBJ databases">
        <title>Diversity of carbapenemase encoding genes among Pseudomonas putida group clinical isolates in a tertiary Brazilian hospital.</title>
        <authorList>
            <person name="Alberto-Lei F."/>
            <person name="Nodari C.S."/>
            <person name="Streling A.P."/>
            <person name="Paulino J.T."/>
            <person name="Bessa-Neto F.O."/>
            <person name="Cayo R."/>
            <person name="Gales A.C."/>
        </authorList>
    </citation>
    <scope>NUCLEOTIDE SEQUENCE [LARGE SCALE GENOMIC DNA]</scope>
    <source>
        <strain evidence="1 2">12464</strain>
    </source>
</reference>
<gene>
    <name evidence="1" type="ORF">H4C47_05130</name>
</gene>
<accession>A0A7W2QHV0</accession>
<organism evidence="1 2">
    <name type="scientific">Pseudomonas putida</name>
    <name type="common">Arthrobacter siderocapsulatus</name>
    <dbReference type="NCBI Taxonomy" id="303"/>
    <lineage>
        <taxon>Bacteria</taxon>
        <taxon>Pseudomonadati</taxon>
        <taxon>Pseudomonadota</taxon>
        <taxon>Gammaproteobacteria</taxon>
        <taxon>Pseudomonadales</taxon>
        <taxon>Pseudomonadaceae</taxon>
        <taxon>Pseudomonas</taxon>
    </lineage>
</organism>